<reference evidence="1" key="1">
    <citation type="submission" date="2021-02" db="EMBL/GenBank/DDBJ databases">
        <title>Fulvivirga sp. S481 isolated from sea water.</title>
        <authorList>
            <person name="Bae S.S."/>
            <person name="Baek K."/>
        </authorList>
    </citation>
    <scope>NUCLEOTIDE SEQUENCE</scope>
    <source>
        <strain evidence="1">S481</strain>
    </source>
</reference>
<keyword evidence="2" id="KW-1185">Reference proteome</keyword>
<gene>
    <name evidence="1" type="ORF">JR347_13895</name>
</gene>
<dbReference type="RefSeq" id="WP_205721193.1">
    <property type="nucleotide sequence ID" value="NZ_CP070608.1"/>
</dbReference>
<evidence type="ECO:0000313" key="2">
    <source>
        <dbReference type="Proteomes" id="UP000662783"/>
    </source>
</evidence>
<sequence>MEEEDFIDPKNLPIYKKGKEIFEVVHQICELIPDDNEILQHTKEHMLADAAMLTVKVAGAEGGGLYDLKMENATIIRKAARDLLVQNHSLEAFGFKEVAYFQIVRDLIEEYRLLFIDWVAGFDQWDYIIDRWGLFNPPGIGPFDKDTDDDVPFDPNDFLE</sequence>
<evidence type="ECO:0000313" key="1">
    <source>
        <dbReference type="EMBL" id="QSE96679.1"/>
    </source>
</evidence>
<name>A0A974WFB6_9BACT</name>
<dbReference type="Proteomes" id="UP000662783">
    <property type="component" value="Chromosome"/>
</dbReference>
<dbReference type="KEGG" id="fuv:JR347_13895"/>
<organism evidence="1 2">
    <name type="scientific">Fulvivirga lutea</name>
    <dbReference type="NCBI Taxonomy" id="2810512"/>
    <lineage>
        <taxon>Bacteria</taxon>
        <taxon>Pseudomonadati</taxon>
        <taxon>Bacteroidota</taxon>
        <taxon>Cytophagia</taxon>
        <taxon>Cytophagales</taxon>
        <taxon>Fulvivirgaceae</taxon>
        <taxon>Fulvivirga</taxon>
    </lineage>
</organism>
<protein>
    <submittedName>
        <fullName evidence="1">Uncharacterized protein</fullName>
    </submittedName>
</protein>
<dbReference type="EMBL" id="CP070608">
    <property type="protein sequence ID" value="QSE96679.1"/>
    <property type="molecule type" value="Genomic_DNA"/>
</dbReference>
<proteinExistence type="predicted"/>
<accession>A0A974WFB6</accession>
<dbReference type="AlphaFoldDB" id="A0A974WFB6"/>